<reference evidence="2" key="3">
    <citation type="journal article" date="2000" name="Genome Res.">
        <title>RIKEN integrated sequence analysis (RISA) system--384-format sequencing pipeline with 384 multicapillary sequencer.</title>
        <authorList>
            <person name="Shibata K."/>
            <person name="Itoh M."/>
            <person name="Aizawa K."/>
            <person name="Nagaoka S."/>
            <person name="Sasaki N."/>
            <person name="Carninci P."/>
            <person name="Konno H."/>
            <person name="Akiyama J."/>
            <person name="Nishi K."/>
            <person name="Kitsunai T."/>
            <person name="Tashiro H."/>
            <person name="Itoh M."/>
            <person name="Sumi N."/>
            <person name="Ishii Y."/>
            <person name="Nakamura S."/>
            <person name="Hazama M."/>
            <person name="Nishine T."/>
            <person name="Harada A."/>
            <person name="Yamamoto R."/>
            <person name="Matsumoto H."/>
            <person name="Sakaguchi S."/>
            <person name="Ikegami T."/>
            <person name="Kashiwagi K."/>
            <person name="Fujiwake S."/>
            <person name="Inoue K."/>
            <person name="Togawa Y."/>
            <person name="Izawa M."/>
            <person name="Ohara E."/>
            <person name="Watahiki M."/>
            <person name="Yoneda Y."/>
            <person name="Ishikawa T."/>
            <person name="Ozawa K."/>
            <person name="Tanaka T."/>
            <person name="Matsuura S."/>
            <person name="Kawai J."/>
            <person name="Okazaki Y."/>
            <person name="Muramatsu M."/>
            <person name="Inoue Y."/>
            <person name="Kira A."/>
            <person name="Hayashizaki Y."/>
        </authorList>
    </citation>
    <scope>NUCLEOTIDE SEQUENCE</scope>
    <source>
        <strain evidence="2">C57BL/6J</strain>
        <tissue evidence="2">Bone</tissue>
        <tissue evidence="1">Cerebellum</tissue>
    </source>
</reference>
<evidence type="ECO:0000313" key="2">
    <source>
        <dbReference type="EMBL" id="BAE36993.1"/>
    </source>
</evidence>
<reference evidence="2" key="8">
    <citation type="journal article" date="2005" name="Science">
        <title>Antisense Transcription in the Mammalian Transcriptome.</title>
        <authorList>
            <consortium name="RIKEN Genome Exploration Research Group and Genome Science Group (Genome Network Project Core Group) and the FANTOM Consortium"/>
        </authorList>
    </citation>
    <scope>NUCLEOTIDE SEQUENCE</scope>
    <source>
        <strain evidence="2">C57BL/6J</strain>
        <tissue evidence="2">Bone</tissue>
        <tissue evidence="1">Cerebellum</tissue>
    </source>
</reference>
<reference evidence="2" key="7">
    <citation type="journal article" date="2005" name="Science">
        <title>The Transcriptional Landscape of the Mammalian Genome.</title>
        <authorList>
            <consortium name="The FANTOM Consortium"/>
            <consortium name="Riken Genome Exploration Research Group and Genome Science Group (Genome Network Project Core Group)"/>
        </authorList>
    </citation>
    <scope>NUCLEOTIDE SEQUENCE</scope>
    <source>
        <strain evidence="2">C57BL/6J</strain>
        <tissue evidence="2">Bone</tissue>
        <tissue evidence="1">Cerebellum</tissue>
    </source>
</reference>
<organism evidence="2">
    <name type="scientific">Mus musculus</name>
    <name type="common">Mouse</name>
    <dbReference type="NCBI Taxonomy" id="10090"/>
    <lineage>
        <taxon>Eukaryota</taxon>
        <taxon>Metazoa</taxon>
        <taxon>Chordata</taxon>
        <taxon>Craniata</taxon>
        <taxon>Vertebrata</taxon>
        <taxon>Euteleostomi</taxon>
        <taxon>Mammalia</taxon>
        <taxon>Eutheria</taxon>
        <taxon>Euarchontoglires</taxon>
        <taxon>Glires</taxon>
        <taxon>Rodentia</taxon>
        <taxon>Myomorpha</taxon>
        <taxon>Muroidea</taxon>
        <taxon>Muridae</taxon>
        <taxon>Murinae</taxon>
        <taxon>Mus</taxon>
        <taxon>Mus</taxon>
    </lineage>
</organism>
<reference evidence="2" key="1">
    <citation type="journal article" date="1999" name="Methods Enzymol.">
        <title>High-efficiency full-length cDNA cloning.</title>
        <authorList>
            <person name="Carninci P."/>
            <person name="Hayashizaki Y."/>
        </authorList>
    </citation>
    <scope>NUCLEOTIDE SEQUENCE</scope>
    <source>
        <strain evidence="2">C57BL/6J</strain>
        <tissue evidence="2">Bone</tissue>
        <tissue evidence="1">Cerebellum</tissue>
    </source>
</reference>
<name>Q3TRN4_MOUSE</name>
<reference evidence="2" key="2">
    <citation type="journal article" date="2000" name="Genome Res.">
        <title>Normalization and subtraction of cap-trapper-selected cDNAs to prepare full-length cDNA libraries for rapid discovery of new genes.</title>
        <authorList>
            <person name="Carninci P."/>
            <person name="Shibata Y."/>
            <person name="Hayatsu N."/>
            <person name="Sugahara Y."/>
            <person name="Shibata K."/>
            <person name="Itoh M."/>
            <person name="Konno H."/>
            <person name="Okazaki Y."/>
            <person name="Muramatsu M."/>
            <person name="Hayashizaki Y."/>
        </authorList>
    </citation>
    <scope>NUCLEOTIDE SEQUENCE</scope>
    <source>
        <strain evidence="2">C57BL/6J</strain>
        <tissue evidence="2">Bone</tissue>
        <tissue evidence="1">Cerebellum</tissue>
    </source>
</reference>
<evidence type="ECO:0000313" key="1">
    <source>
        <dbReference type="EMBL" id="BAE23326.1"/>
    </source>
</evidence>
<evidence type="ECO:0000313" key="3">
    <source>
        <dbReference type="MGI" id="MGI:1923598"/>
    </source>
</evidence>
<protein>
    <submittedName>
        <fullName evidence="2">Uncharacterized protein</fullName>
    </submittedName>
</protein>
<dbReference type="MGI" id="MGI:1923598">
    <property type="gene designation" value="Rbm15b"/>
</dbReference>
<reference evidence="2" key="6">
    <citation type="submission" date="2004-04" db="EMBL/GenBank/DDBJ databases">
        <authorList>
            <person name="Arakawa T."/>
            <person name="Carninci P."/>
            <person name="Fukuda S."/>
            <person name="Hashizume W."/>
            <person name="Hayashida K."/>
            <person name="Hori F."/>
            <person name="Iida J."/>
            <person name="Imamura K."/>
            <person name="Imotani K."/>
            <person name="Itoh M."/>
            <person name="Kanagawa S."/>
            <person name="Kawai J."/>
            <person name="Kojima M."/>
            <person name="Konno H."/>
            <person name="Murata M."/>
            <person name="Nakamura M."/>
            <person name="Ninomiya N."/>
            <person name="Nishiyori H."/>
            <person name="Nomura K."/>
            <person name="Ohno M."/>
            <person name="Sakazume N."/>
            <person name="Sano H."/>
            <person name="Sasaki D."/>
            <person name="Shibata K."/>
            <person name="Shiraki T."/>
            <person name="Tagami M."/>
            <person name="Tagami Y."/>
            <person name="Waki K."/>
            <person name="Watahiki A."/>
            <person name="Muramatsu M."/>
            <person name="Hayashizaki Y."/>
        </authorList>
    </citation>
    <scope>NUCLEOTIDE SEQUENCE</scope>
    <source>
        <strain evidence="2">C57BL/6J</strain>
        <tissue evidence="2">Bone</tissue>
        <tissue evidence="1">Cerebellum</tissue>
    </source>
</reference>
<accession>Q3TRN4</accession>
<dbReference type="AlphaFoldDB" id="Q3TRN4"/>
<reference evidence="2" key="5">
    <citation type="journal article" date="2002" name="Nature">
        <title>Analysis of the mouse transcriptome based on functional annotation of 60,770 full-length cDNAs.</title>
        <authorList>
            <consortium name="The FANTOM Consortium and the RIKEN Genome Exploration Research Group Phase I and II Team"/>
        </authorList>
    </citation>
    <scope>NUCLEOTIDE SEQUENCE</scope>
    <source>
        <strain evidence="2">C57BL/6J</strain>
        <tissue evidence="2">Bone</tissue>
        <tissue evidence="1">Cerebellum</tissue>
    </source>
</reference>
<dbReference type="EMBL" id="AK162618">
    <property type="protein sequence ID" value="BAE36993.1"/>
    <property type="molecule type" value="mRNA"/>
</dbReference>
<sequence>MCSSLPWEDCVLPGAPGRAATQRLCCFLFSCIQEQPSAFYWLVSANHLMPWHEANERLSLGLLKVPGCTSLVLGPFSVTGCVLGVGGSPYPWRVFTVCVTCLLYNQYTLLSAKGVGFL</sequence>
<dbReference type="AGR" id="MGI:1923598"/>
<gene>
    <name evidence="3" type="primary">Rbm15b</name>
</gene>
<reference evidence="2" key="4">
    <citation type="journal article" date="2001" name="Nature">
        <title>Functional annotation of a full-length mouse cDNA collection.</title>
        <authorList>
            <consortium name="The RIKEN Genome Exploration Research Group Phase II Team and the FANTOM Consortium"/>
        </authorList>
    </citation>
    <scope>NUCLEOTIDE SEQUENCE</scope>
    <source>
        <strain evidence="2">C57BL/6J</strain>
        <tissue evidence="2">Bone</tissue>
        <tissue evidence="1">Cerebellum</tissue>
    </source>
</reference>
<dbReference type="EMBL" id="AK137366">
    <property type="protein sequence ID" value="BAE23326.1"/>
    <property type="molecule type" value="mRNA"/>
</dbReference>
<proteinExistence type="evidence at transcript level"/>